<reference evidence="3 4" key="1">
    <citation type="submission" date="2019-06" db="EMBL/GenBank/DDBJ databases">
        <title>Saccharibacillus brassicae sp. nov., an endophytic bacterium isolated from Chinese cabbage seeds (Brassica pekinensis).</title>
        <authorList>
            <person name="Jiang L."/>
            <person name="Lee J."/>
            <person name="Kim S.W."/>
        </authorList>
    </citation>
    <scope>NUCLEOTIDE SEQUENCE [LARGE SCALE GENOMIC DNA]</scope>
    <source>
        <strain evidence="4">KCTC 43072 / ATSA2</strain>
    </source>
</reference>
<organism evidence="3 4">
    <name type="scientific">Saccharibacillus brassicae</name>
    <dbReference type="NCBI Taxonomy" id="2583377"/>
    <lineage>
        <taxon>Bacteria</taxon>
        <taxon>Bacillati</taxon>
        <taxon>Bacillota</taxon>
        <taxon>Bacilli</taxon>
        <taxon>Bacillales</taxon>
        <taxon>Paenibacillaceae</taxon>
        <taxon>Saccharibacillus</taxon>
    </lineage>
</organism>
<dbReference type="SUPFAM" id="SSF55383">
    <property type="entry name" value="Copper amine oxidase, domain N"/>
    <property type="match status" value="1"/>
</dbReference>
<feature type="domain" description="Copper amine oxidase-like N-terminal" evidence="2">
    <location>
        <begin position="50"/>
        <end position="147"/>
    </location>
</feature>
<dbReference type="EMBL" id="CP041217">
    <property type="protein sequence ID" value="QDH21695.1"/>
    <property type="molecule type" value="Genomic_DNA"/>
</dbReference>
<dbReference type="KEGG" id="saca:FFV09_13075"/>
<name>A0A4Y6V097_SACBS</name>
<keyword evidence="4" id="KW-1185">Reference proteome</keyword>
<dbReference type="Gene3D" id="3.30.457.10">
    <property type="entry name" value="Copper amine oxidase-like, N-terminal domain"/>
    <property type="match status" value="1"/>
</dbReference>
<dbReference type="Proteomes" id="UP000316968">
    <property type="component" value="Chromosome"/>
</dbReference>
<dbReference type="InterPro" id="IPR036582">
    <property type="entry name" value="Mao_N_sf"/>
</dbReference>
<evidence type="ECO:0000313" key="4">
    <source>
        <dbReference type="Proteomes" id="UP000316968"/>
    </source>
</evidence>
<accession>A0A4Y6V097</accession>
<dbReference type="Pfam" id="PF07833">
    <property type="entry name" value="Cu_amine_oxidN1"/>
    <property type="match status" value="1"/>
</dbReference>
<proteinExistence type="predicted"/>
<evidence type="ECO:0000256" key="1">
    <source>
        <dbReference type="SAM" id="SignalP"/>
    </source>
</evidence>
<evidence type="ECO:0000313" key="3">
    <source>
        <dbReference type="EMBL" id="QDH21695.1"/>
    </source>
</evidence>
<protein>
    <submittedName>
        <fullName evidence="3">Copper amine oxidase N-terminal domain-containing protein</fullName>
    </submittedName>
</protein>
<feature type="signal peptide" evidence="1">
    <location>
        <begin position="1"/>
        <end position="26"/>
    </location>
</feature>
<evidence type="ECO:0000259" key="2">
    <source>
        <dbReference type="Pfam" id="PF07833"/>
    </source>
</evidence>
<dbReference type="AlphaFoldDB" id="A0A4Y6V097"/>
<sequence>MKLKSRIAVLLTIVMVSAFSFGISSADASAAAVVPVHLKVGKYSILYTQPAPPFIDQARRVQVPLRSIEDLLGGKVKYDAAAKTAEVEWVGHTFRVEIASQTAVIDGKTVQMDTTPVLKNQAMFLPLRFFLDATDVKWRWDQASQQLVLADDRVVKGAPFVAFMGNDVASVRDEHALVIQSYSTEGDDMTITALNVSSHTIPAGKADINILIHYKKGGFAMDPYSRSAIPPLTAVRKGDTVKKKTRGGIDPKVDYVITVGRELN</sequence>
<dbReference type="InterPro" id="IPR012854">
    <property type="entry name" value="Cu_amine_oxidase-like_N"/>
</dbReference>
<keyword evidence="1" id="KW-0732">Signal</keyword>
<feature type="chain" id="PRO_5038896016" evidence="1">
    <location>
        <begin position="27"/>
        <end position="264"/>
    </location>
</feature>
<gene>
    <name evidence="3" type="ORF">FFV09_13075</name>
</gene>
<dbReference type="OrthoDB" id="2649379at2"/>